<accession>A0A8H6IA07</accession>
<dbReference type="AlphaFoldDB" id="A0A8H6IA07"/>
<proteinExistence type="predicted"/>
<feature type="region of interest" description="Disordered" evidence="1">
    <location>
        <begin position="32"/>
        <end position="61"/>
    </location>
</feature>
<organism evidence="2 3">
    <name type="scientific">Ephemerocybe angulata</name>
    <dbReference type="NCBI Taxonomy" id="980116"/>
    <lineage>
        <taxon>Eukaryota</taxon>
        <taxon>Fungi</taxon>
        <taxon>Dikarya</taxon>
        <taxon>Basidiomycota</taxon>
        <taxon>Agaricomycotina</taxon>
        <taxon>Agaricomycetes</taxon>
        <taxon>Agaricomycetidae</taxon>
        <taxon>Agaricales</taxon>
        <taxon>Agaricineae</taxon>
        <taxon>Psathyrellaceae</taxon>
        <taxon>Ephemerocybe</taxon>
    </lineage>
</organism>
<comment type="caution">
    <text evidence="2">The sequence shown here is derived from an EMBL/GenBank/DDBJ whole genome shotgun (WGS) entry which is preliminary data.</text>
</comment>
<gene>
    <name evidence="2" type="ORF">DFP72DRAFT_1097061</name>
</gene>
<feature type="compositionally biased region" description="Polar residues" evidence="1">
    <location>
        <begin position="91"/>
        <end position="106"/>
    </location>
</feature>
<feature type="compositionally biased region" description="Polar residues" evidence="1">
    <location>
        <begin position="244"/>
        <end position="254"/>
    </location>
</feature>
<evidence type="ECO:0000256" key="1">
    <source>
        <dbReference type="SAM" id="MobiDB-lite"/>
    </source>
</evidence>
<reference evidence="2 3" key="1">
    <citation type="submission" date="2020-07" db="EMBL/GenBank/DDBJ databases">
        <title>Comparative genomics of pyrophilous fungi reveals a link between fire events and developmental genes.</title>
        <authorList>
            <consortium name="DOE Joint Genome Institute"/>
            <person name="Steindorff A.S."/>
            <person name="Carver A."/>
            <person name="Calhoun S."/>
            <person name="Stillman K."/>
            <person name="Liu H."/>
            <person name="Lipzen A."/>
            <person name="Pangilinan J."/>
            <person name="Labutti K."/>
            <person name="Bruns T.D."/>
            <person name="Grigoriev I.V."/>
        </authorList>
    </citation>
    <scope>NUCLEOTIDE SEQUENCE [LARGE SCALE GENOMIC DNA]</scope>
    <source>
        <strain evidence="2 3">CBS 144469</strain>
    </source>
</reference>
<protein>
    <submittedName>
        <fullName evidence="2">Uncharacterized protein</fullName>
    </submittedName>
</protein>
<feature type="region of interest" description="Disordered" evidence="1">
    <location>
        <begin position="91"/>
        <end position="112"/>
    </location>
</feature>
<evidence type="ECO:0000313" key="3">
    <source>
        <dbReference type="Proteomes" id="UP000521943"/>
    </source>
</evidence>
<keyword evidence="3" id="KW-1185">Reference proteome</keyword>
<feature type="region of interest" description="Disordered" evidence="1">
    <location>
        <begin position="232"/>
        <end position="254"/>
    </location>
</feature>
<feature type="compositionally biased region" description="Basic and acidic residues" evidence="1">
    <location>
        <begin position="34"/>
        <end position="53"/>
    </location>
</feature>
<sequence>MVRVELINNGTRASEFGSIALGDAVISGGPIERSGLDANEHKRRTCRDPESKPPSRMPTSLTSGSAIFVTAITAESPRVAMLNSFSERYKSTQQVHSPSGRPQGSAKSLGDTFPPFLTHTSHSWVPLRVRGFSSLELRIEAHPSAPAFLRINNTSKNTPFAPTTCAVGSTKFGESKDLSQLNQLSSTSWVGDMGGEDRRYCGRLHEKGRGTERQDSQICACSEGKIAQVNAGPYSDGFRRRVPASTTSESRLNR</sequence>
<name>A0A8H6IA07_9AGAR</name>
<dbReference type="Proteomes" id="UP000521943">
    <property type="component" value="Unassembled WGS sequence"/>
</dbReference>
<dbReference type="EMBL" id="JACGCI010000013">
    <property type="protein sequence ID" value="KAF6760283.1"/>
    <property type="molecule type" value="Genomic_DNA"/>
</dbReference>
<evidence type="ECO:0000313" key="2">
    <source>
        <dbReference type="EMBL" id="KAF6760283.1"/>
    </source>
</evidence>